<protein>
    <submittedName>
        <fullName evidence="2">Uncharacterized protein</fullName>
    </submittedName>
</protein>
<evidence type="ECO:0000313" key="2">
    <source>
        <dbReference type="EMBL" id="CAA2627556.1"/>
    </source>
</evidence>
<proteinExistence type="predicted"/>
<dbReference type="Proteomes" id="UP000663760">
    <property type="component" value="Chromosome 10"/>
</dbReference>
<dbReference type="AlphaFoldDB" id="A0A7I8J9C7"/>
<keyword evidence="4" id="KW-1185">Reference proteome</keyword>
<evidence type="ECO:0000313" key="3">
    <source>
        <dbReference type="EMBL" id="CAA7403620.1"/>
    </source>
</evidence>
<evidence type="ECO:0000313" key="4">
    <source>
        <dbReference type="Proteomes" id="UP000663760"/>
    </source>
</evidence>
<dbReference type="EMBL" id="LR746273">
    <property type="protein sequence ID" value="CAA7403620.1"/>
    <property type="molecule type" value="Genomic_DNA"/>
</dbReference>
<name>A0A7I8J9C7_SPIIN</name>
<dbReference type="EMBL" id="LR743597">
    <property type="protein sequence ID" value="CAA2627556.1"/>
    <property type="molecule type" value="Genomic_DNA"/>
</dbReference>
<gene>
    <name evidence="2" type="ORF">SI7747_10013209</name>
    <name evidence="3" type="ORF">SI8410_10014298</name>
</gene>
<reference evidence="2" key="1">
    <citation type="submission" date="2019-12" db="EMBL/GenBank/DDBJ databases">
        <authorList>
            <person name="Scholz U."/>
            <person name="Mascher M."/>
            <person name="Fiebig A."/>
        </authorList>
    </citation>
    <scope>NUCLEOTIDE SEQUENCE</scope>
</reference>
<accession>A0A7I8J9C7</accession>
<evidence type="ECO:0000256" key="1">
    <source>
        <dbReference type="SAM" id="MobiDB-lite"/>
    </source>
</evidence>
<organism evidence="2">
    <name type="scientific">Spirodela intermedia</name>
    <name type="common">Intermediate duckweed</name>
    <dbReference type="NCBI Taxonomy" id="51605"/>
    <lineage>
        <taxon>Eukaryota</taxon>
        <taxon>Viridiplantae</taxon>
        <taxon>Streptophyta</taxon>
        <taxon>Embryophyta</taxon>
        <taxon>Tracheophyta</taxon>
        <taxon>Spermatophyta</taxon>
        <taxon>Magnoliopsida</taxon>
        <taxon>Liliopsida</taxon>
        <taxon>Araceae</taxon>
        <taxon>Lemnoideae</taxon>
        <taxon>Spirodela</taxon>
    </lineage>
</organism>
<feature type="region of interest" description="Disordered" evidence="1">
    <location>
        <begin position="1"/>
        <end position="64"/>
    </location>
</feature>
<sequence length="64" mass="6859">MLTTRSLSRRRDGLPRALSALKAGGQTPSRLPFPLSRTLRRRSGAFPRPGAGPVVTSVSGERNS</sequence>